<accession>A0A0D3CKB7</accession>
<evidence type="ECO:0000313" key="3">
    <source>
        <dbReference type="Proteomes" id="UP000032141"/>
    </source>
</evidence>
<feature type="compositionally biased region" description="Polar residues" evidence="1">
    <location>
        <begin position="40"/>
        <end position="51"/>
    </location>
</feature>
<evidence type="ECO:0000313" key="2">
    <source>
        <dbReference type="EnsemblPlants" id="Bo5g130560.1"/>
    </source>
</evidence>
<dbReference type="HOGENOM" id="CLU_033858_0_1_1"/>
<reference evidence="2 3" key="1">
    <citation type="journal article" date="2014" name="Genome Biol.">
        <title>Transcriptome and methylome profiling reveals relics of genome dominance in the mesopolyploid Brassica oleracea.</title>
        <authorList>
            <person name="Parkin I.A."/>
            <person name="Koh C."/>
            <person name="Tang H."/>
            <person name="Robinson S.J."/>
            <person name="Kagale S."/>
            <person name="Clarke W.E."/>
            <person name="Town C.D."/>
            <person name="Nixon J."/>
            <person name="Krishnakumar V."/>
            <person name="Bidwell S.L."/>
            <person name="Denoeud F."/>
            <person name="Belcram H."/>
            <person name="Links M.G."/>
            <person name="Just J."/>
            <person name="Clarke C."/>
            <person name="Bender T."/>
            <person name="Huebert T."/>
            <person name="Mason A.S."/>
            <person name="Pires J.C."/>
            <person name="Barker G."/>
            <person name="Moore J."/>
            <person name="Walley P.G."/>
            <person name="Manoli S."/>
            <person name="Batley J."/>
            <person name="Edwards D."/>
            <person name="Nelson M.N."/>
            <person name="Wang X."/>
            <person name="Paterson A.H."/>
            <person name="King G."/>
            <person name="Bancroft I."/>
            <person name="Chalhoub B."/>
            <person name="Sharpe A.G."/>
        </authorList>
    </citation>
    <scope>NUCLEOTIDE SEQUENCE</scope>
    <source>
        <strain evidence="2 3">cv. TO1000</strain>
    </source>
</reference>
<organism evidence="2 3">
    <name type="scientific">Brassica oleracea var. oleracea</name>
    <dbReference type="NCBI Taxonomy" id="109376"/>
    <lineage>
        <taxon>Eukaryota</taxon>
        <taxon>Viridiplantae</taxon>
        <taxon>Streptophyta</taxon>
        <taxon>Embryophyta</taxon>
        <taxon>Tracheophyta</taxon>
        <taxon>Spermatophyta</taxon>
        <taxon>Magnoliopsida</taxon>
        <taxon>eudicotyledons</taxon>
        <taxon>Gunneridae</taxon>
        <taxon>Pentapetalae</taxon>
        <taxon>rosids</taxon>
        <taxon>malvids</taxon>
        <taxon>Brassicales</taxon>
        <taxon>Brassicaceae</taxon>
        <taxon>Brassiceae</taxon>
        <taxon>Brassica</taxon>
    </lineage>
</organism>
<feature type="compositionally biased region" description="Pro residues" evidence="1">
    <location>
        <begin position="54"/>
        <end position="67"/>
    </location>
</feature>
<dbReference type="Pfam" id="PF03004">
    <property type="entry name" value="Transposase_24"/>
    <property type="match status" value="1"/>
</dbReference>
<dbReference type="AlphaFoldDB" id="A0A0D3CKB7"/>
<dbReference type="Proteomes" id="UP000032141">
    <property type="component" value="Chromosome C5"/>
</dbReference>
<dbReference type="EnsemblPlants" id="Bo5g130560.1">
    <property type="protein sequence ID" value="Bo5g130560.1"/>
    <property type="gene ID" value="Bo5g130560"/>
</dbReference>
<dbReference type="OMA" id="PMEMAKE"/>
<reference evidence="2" key="2">
    <citation type="submission" date="2015-03" db="UniProtKB">
        <authorList>
            <consortium name="EnsemblPlants"/>
        </authorList>
    </citation>
    <scope>IDENTIFICATION</scope>
</reference>
<sequence>MVRKNKKRTRHYSQMFSEPGTRTCASSSSAPISSFLETVPDSQSSQRVSQTPPFGAPPVPPYVPPQVPRFDAPSAHHNHVPEEAPPPMEMAKETGELPSLKDLYERTHKNKAGQFVDPRSEQIYNEVVARIEDRQTQLTQQSPEGIPVTLSTLEVEQVYEEVVPKKKGRMLGIGSVNDVRRTTSSYGQRRTDEVTELCSELNSTRSAFTARMTSFEGILDVLASGNPQVEAMVAQMRTQNPIPEPSHKEEDVQRRS</sequence>
<feature type="compositionally biased region" description="Low complexity" evidence="1">
    <location>
        <begin position="25"/>
        <end position="34"/>
    </location>
</feature>
<name>A0A0D3CKB7_BRAOL</name>
<feature type="region of interest" description="Disordered" evidence="1">
    <location>
        <begin position="237"/>
        <end position="256"/>
    </location>
</feature>
<feature type="region of interest" description="Disordered" evidence="1">
    <location>
        <begin position="1"/>
        <end position="92"/>
    </location>
</feature>
<evidence type="ECO:0000256" key="1">
    <source>
        <dbReference type="SAM" id="MobiDB-lite"/>
    </source>
</evidence>
<protein>
    <submittedName>
        <fullName evidence="2">Uncharacterized protein</fullName>
    </submittedName>
</protein>
<proteinExistence type="predicted"/>
<dbReference type="InterPro" id="IPR004252">
    <property type="entry name" value="Probable_transposase_24"/>
</dbReference>
<dbReference type="Gramene" id="Bo5g130560.1">
    <property type="protein sequence ID" value="Bo5g130560.1"/>
    <property type="gene ID" value="Bo5g130560"/>
</dbReference>
<keyword evidence="3" id="KW-1185">Reference proteome</keyword>
<feature type="compositionally biased region" description="Basic and acidic residues" evidence="1">
    <location>
        <begin position="245"/>
        <end position="256"/>
    </location>
</feature>
<feature type="compositionally biased region" description="Basic residues" evidence="1">
    <location>
        <begin position="1"/>
        <end position="11"/>
    </location>
</feature>